<dbReference type="SUPFAM" id="SSF49464">
    <property type="entry name" value="Carboxypeptidase regulatory domain-like"/>
    <property type="match status" value="1"/>
</dbReference>
<keyword evidence="2 7" id="KW-0813">Transport</keyword>
<dbReference type="STRING" id="408074.SAMN05660909_02264"/>
<evidence type="ECO:0000313" key="10">
    <source>
        <dbReference type="Proteomes" id="UP000199656"/>
    </source>
</evidence>
<evidence type="ECO:0000256" key="6">
    <source>
        <dbReference type="ARBA" id="ARBA00023237"/>
    </source>
</evidence>
<reference evidence="10" key="1">
    <citation type="submission" date="2016-10" db="EMBL/GenBank/DDBJ databases">
        <authorList>
            <person name="Varghese N."/>
            <person name="Submissions S."/>
        </authorList>
    </citation>
    <scope>NUCLEOTIDE SEQUENCE [LARGE SCALE GENOMIC DNA]</scope>
    <source>
        <strain evidence="10">DSM 23920</strain>
    </source>
</reference>
<evidence type="ECO:0000259" key="8">
    <source>
        <dbReference type="Pfam" id="PF07715"/>
    </source>
</evidence>
<keyword evidence="10" id="KW-1185">Reference proteome</keyword>
<keyword evidence="4 7" id="KW-0812">Transmembrane</keyword>
<comment type="similarity">
    <text evidence="7">Belongs to the TonB-dependent receptor family.</text>
</comment>
<dbReference type="InterPro" id="IPR023996">
    <property type="entry name" value="TonB-dep_OMP_SusC/RagA"/>
</dbReference>
<comment type="subcellular location">
    <subcellularLocation>
        <location evidence="1 7">Cell outer membrane</location>
        <topology evidence="1 7">Multi-pass membrane protein</topology>
    </subcellularLocation>
</comment>
<dbReference type="InterPro" id="IPR039426">
    <property type="entry name" value="TonB-dep_rcpt-like"/>
</dbReference>
<dbReference type="Proteomes" id="UP000199656">
    <property type="component" value="Unassembled WGS sequence"/>
</dbReference>
<dbReference type="Pfam" id="PF07715">
    <property type="entry name" value="Plug"/>
    <property type="match status" value="1"/>
</dbReference>
<evidence type="ECO:0000313" key="9">
    <source>
        <dbReference type="EMBL" id="SEA51147.1"/>
    </source>
</evidence>
<evidence type="ECO:0000256" key="2">
    <source>
        <dbReference type="ARBA" id="ARBA00022448"/>
    </source>
</evidence>
<dbReference type="Pfam" id="PF13715">
    <property type="entry name" value="CarbopepD_reg_2"/>
    <property type="match status" value="1"/>
</dbReference>
<dbReference type="InterPro" id="IPR008969">
    <property type="entry name" value="CarboxyPept-like_regulatory"/>
</dbReference>
<dbReference type="PROSITE" id="PS52016">
    <property type="entry name" value="TONB_DEPENDENT_REC_3"/>
    <property type="match status" value="1"/>
</dbReference>
<dbReference type="EMBL" id="FNRL01000008">
    <property type="protein sequence ID" value="SEA51147.1"/>
    <property type="molecule type" value="Genomic_DNA"/>
</dbReference>
<dbReference type="InterPro" id="IPR012910">
    <property type="entry name" value="Plug_dom"/>
</dbReference>
<dbReference type="NCBIfam" id="TIGR04056">
    <property type="entry name" value="OMP_RagA_SusC"/>
    <property type="match status" value="1"/>
</dbReference>
<feature type="domain" description="TonB-dependent receptor plug" evidence="8">
    <location>
        <begin position="243"/>
        <end position="386"/>
    </location>
</feature>
<dbReference type="NCBIfam" id="TIGR04057">
    <property type="entry name" value="SusC_RagA_signa"/>
    <property type="match status" value="1"/>
</dbReference>
<keyword evidence="5 7" id="KW-0472">Membrane</keyword>
<organism evidence="9 10">
    <name type="scientific">Chitinophaga terrae</name>
    <name type="common">ex Kim and Jung 2007</name>
    <dbReference type="NCBI Taxonomy" id="408074"/>
    <lineage>
        <taxon>Bacteria</taxon>
        <taxon>Pseudomonadati</taxon>
        <taxon>Bacteroidota</taxon>
        <taxon>Chitinophagia</taxon>
        <taxon>Chitinophagales</taxon>
        <taxon>Chitinophagaceae</taxon>
        <taxon>Chitinophaga</taxon>
    </lineage>
</organism>
<dbReference type="Gene3D" id="2.40.170.20">
    <property type="entry name" value="TonB-dependent receptor, beta-barrel domain"/>
    <property type="match status" value="1"/>
</dbReference>
<evidence type="ECO:0000256" key="7">
    <source>
        <dbReference type="PROSITE-ProRule" id="PRU01360"/>
    </source>
</evidence>
<dbReference type="InterPro" id="IPR037066">
    <property type="entry name" value="Plug_dom_sf"/>
</dbReference>
<keyword evidence="6 7" id="KW-0998">Cell outer membrane</keyword>
<evidence type="ECO:0000256" key="4">
    <source>
        <dbReference type="ARBA" id="ARBA00022692"/>
    </source>
</evidence>
<dbReference type="Gene3D" id="2.60.40.1120">
    <property type="entry name" value="Carboxypeptidase-like, regulatory domain"/>
    <property type="match status" value="1"/>
</dbReference>
<sequence>MQLIAYCSRLSRAKKSPGALHITNHRLRAHPTKIVRIMKLTTILLTIFALHISAKGLSQQVTISCRNTSLTQVLDLVKKQTGYVFFYRTADLSETAPVTVEFKSVPVKEALQILIVKPLTYSIEGNTVVISRQPAQKIASTTEALLQAMVLQDISGLVTDEKGAPLPGVSVQVKDAKINAITDKNGRFVLKQASQNSVLIFSSVGFETQTIQAGGRSSLQVIMKNKVGDLDQYVVVGYGSTKRKDLTGSVASVDVKEIKDVPFASIDQALAGKAAGVQVTQADGSPGGVAKIRIRGGTSLMGGNDPLYIIDGVQVTIQNRYVQNQAEIVNPVERFGADDANSSVGGSFARGLNSLAGLNINDIESIDILKDASATAIYGSRAANGVIIITTKKGKLNQKPSLEANYYSGVTTAVKEKLLNADQYRMIMKEAAKNLNDARAAAGQAPDPTATNILNDPHFLGDANTDWLHEVLRTGIMQNADVSVRGGGTGSRYYTSLAYTKQEGTIKGTDFSRISGKLNLDNDITRHFRVITNLDYGFTKNNITNGMYAQALYAPPTLAAYNPDGSVHQFLASDLGGSDYQGYQNPLVLRDGINEAKTTSLLGSLAAELDILTGLKFRSVMSVNYNTYHQLNFVPSTAVIASPNGVGSSNGGTASQAQSEEVNMFYENTLTWDKQFNDHHRINVVGGTSWQKFRSNSFSASGQGFPDDKYLNNLSSAAITLPATGESGQNTLLSFYLRANYALYEKYLFTFTGRSDASSKFPEHNRVGYFPSGGVAWRISEENFLKRATWISELKLRASAGYTGTQNIGDNMFYTLYTPGSYAGSNALVPTQLGNDRIKWESTLQKDLGLDFAFFKSRLRGTIGYYEKLTDGLLLTTALPPSSSFASVITNLATIRNRGLEFDFRGDIIKKKNFQWTSAINISGNRSLVKDINTDFTDPTVDPAMAQYYLGNSIVRKNEPLGLIYGKQFAGVIRDQKQLEDYKKSFLYAQYFARYLGIGDPMYKLDSNGIWAEDVIGHAQADFYGGFTNTFTWKNFSLTTLLTFSYGGDILYLADIQNQYVEGRTNKGVRILDRWTPENKNSDRPRVILGENSVYYNASNNVYDASYLKLKSVTLTYTLPDAAANRLHLRNASVYVSGTNLFCITNYPGPDPEVSNNPYSVINSSNDSGTYPAMRQYSMGLRVGF</sequence>
<dbReference type="InterPro" id="IPR023997">
    <property type="entry name" value="TonB-dep_OMP_SusC/RagA_CS"/>
</dbReference>
<name>A0A1H4BSV6_9BACT</name>
<dbReference type="GO" id="GO:0009279">
    <property type="term" value="C:cell outer membrane"/>
    <property type="evidence" value="ECO:0007669"/>
    <property type="project" value="UniProtKB-SubCell"/>
</dbReference>
<gene>
    <name evidence="9" type="ORF">SAMN05660909_02264</name>
</gene>
<evidence type="ECO:0000256" key="5">
    <source>
        <dbReference type="ARBA" id="ARBA00023136"/>
    </source>
</evidence>
<keyword evidence="3 7" id="KW-1134">Transmembrane beta strand</keyword>
<protein>
    <submittedName>
        <fullName evidence="9">TonB-linked outer membrane protein, SusC/RagA family</fullName>
    </submittedName>
</protein>
<accession>A0A1H4BSV6</accession>
<evidence type="ECO:0000256" key="3">
    <source>
        <dbReference type="ARBA" id="ARBA00022452"/>
    </source>
</evidence>
<proteinExistence type="inferred from homology"/>
<dbReference type="SUPFAM" id="SSF56935">
    <property type="entry name" value="Porins"/>
    <property type="match status" value="1"/>
</dbReference>
<dbReference type="InterPro" id="IPR036942">
    <property type="entry name" value="Beta-barrel_TonB_sf"/>
</dbReference>
<dbReference type="RefSeq" id="WP_225889563.1">
    <property type="nucleotide sequence ID" value="NZ_BKAT01000011.1"/>
</dbReference>
<dbReference type="Gene3D" id="2.170.130.10">
    <property type="entry name" value="TonB-dependent receptor, plug domain"/>
    <property type="match status" value="1"/>
</dbReference>
<dbReference type="AlphaFoldDB" id="A0A1H4BSV6"/>
<evidence type="ECO:0000256" key="1">
    <source>
        <dbReference type="ARBA" id="ARBA00004571"/>
    </source>
</evidence>